<dbReference type="AlphaFoldDB" id="C8PR46"/>
<dbReference type="Proteomes" id="UP000004509">
    <property type="component" value="Unassembled WGS sequence"/>
</dbReference>
<evidence type="ECO:0000256" key="1">
    <source>
        <dbReference type="ARBA" id="ARBA00022898"/>
    </source>
</evidence>
<dbReference type="InterPro" id="IPR015422">
    <property type="entry name" value="PyrdxlP-dep_Trfase_small"/>
</dbReference>
<dbReference type="InterPro" id="IPR000192">
    <property type="entry name" value="Aminotrans_V_dom"/>
</dbReference>
<evidence type="ECO:0000313" key="4">
    <source>
        <dbReference type="Proteomes" id="UP000004509"/>
    </source>
</evidence>
<keyword evidence="1" id="KW-0663">Pyridoxal phosphate</keyword>
<dbReference type="SUPFAM" id="SSF53383">
    <property type="entry name" value="PLP-dependent transferases"/>
    <property type="match status" value="1"/>
</dbReference>
<dbReference type="STRING" id="596324.TREVI0001_0916"/>
<name>C8PR46_9SPIR</name>
<dbReference type="PANTHER" id="PTHR43586">
    <property type="entry name" value="CYSTEINE DESULFURASE"/>
    <property type="match status" value="1"/>
</dbReference>
<accession>C8PR46</accession>
<gene>
    <name evidence="3" type="ORF">TREVI0001_0916</name>
</gene>
<organism evidence="3 4">
    <name type="scientific">Treponema vincentii ATCC 35580</name>
    <dbReference type="NCBI Taxonomy" id="596324"/>
    <lineage>
        <taxon>Bacteria</taxon>
        <taxon>Pseudomonadati</taxon>
        <taxon>Spirochaetota</taxon>
        <taxon>Spirochaetia</taxon>
        <taxon>Spirochaetales</taxon>
        <taxon>Treponemataceae</taxon>
        <taxon>Treponema</taxon>
    </lineage>
</organism>
<sequence length="381" mass="40640">MIYFDNSATTLHKPDSVADAVYEAIASQQFANPGRSAHKTAHAALASLYKTRAAVARIFHIKDPLQVALCQNATAALNLVLKSLFGAGDHLITTALEHNSVLRPLYQLESQGAELSIIGFDLETGELDYAAMEAAIRGNTKAVIVTACSNVIGAVPDMQKIYRLCRKNGLTLIIDASQSAGTMPMNLSQYEQTIVCFTGHKGLYGPQGTGGIAVNGDFAFKPVFSGGSGIHSFDKTHPATMPDVFEAGTMNVPSFAGLAAGCAYIEQLGQENAAAYLANLHSYFFKLAADLPFITLYAPKTQNPGPVISLNLKTAPSSEVSRLLDERYGIATRPGAHCAPLVHHAYKTEAQGMVRFSFSTFNTTEEIEAAIDALGAISESF</sequence>
<dbReference type="Gene3D" id="3.90.1150.10">
    <property type="entry name" value="Aspartate Aminotransferase, domain 1"/>
    <property type="match status" value="1"/>
</dbReference>
<feature type="domain" description="Aminotransferase class V" evidence="2">
    <location>
        <begin position="2"/>
        <end position="369"/>
    </location>
</feature>
<evidence type="ECO:0000259" key="2">
    <source>
        <dbReference type="Pfam" id="PF00266"/>
    </source>
</evidence>
<evidence type="ECO:0000313" key="3">
    <source>
        <dbReference type="EMBL" id="EEV20150.1"/>
    </source>
</evidence>
<dbReference type="eggNOG" id="COG0520">
    <property type="taxonomic scope" value="Bacteria"/>
</dbReference>
<dbReference type="Gene3D" id="3.40.640.10">
    <property type="entry name" value="Type I PLP-dependent aspartate aminotransferase-like (Major domain)"/>
    <property type="match status" value="1"/>
</dbReference>
<comment type="caution">
    <text evidence="3">The sequence shown here is derived from an EMBL/GenBank/DDBJ whole genome shotgun (WGS) entry which is preliminary data.</text>
</comment>
<dbReference type="OrthoDB" id="9804366at2"/>
<dbReference type="Pfam" id="PF00266">
    <property type="entry name" value="Aminotran_5"/>
    <property type="match status" value="1"/>
</dbReference>
<dbReference type="RefSeq" id="WP_006189188.1">
    <property type="nucleotide sequence ID" value="NZ_ACYH01000041.1"/>
</dbReference>
<reference evidence="3 4" key="1">
    <citation type="submission" date="2009-07" db="EMBL/GenBank/DDBJ databases">
        <authorList>
            <person name="Madupu R."/>
            <person name="Sebastian Y."/>
            <person name="Durkin A.S."/>
            <person name="Torralba M."/>
            <person name="Methe B."/>
            <person name="Sutton G.G."/>
            <person name="Strausberg R.L."/>
            <person name="Nelson K.E."/>
        </authorList>
    </citation>
    <scope>NUCLEOTIDE SEQUENCE [LARGE SCALE GENOMIC DNA]</scope>
    <source>
        <strain evidence="3 4">ATCC 35580</strain>
    </source>
</reference>
<dbReference type="EMBL" id="ACYH01000041">
    <property type="protein sequence ID" value="EEV20150.1"/>
    <property type="molecule type" value="Genomic_DNA"/>
</dbReference>
<dbReference type="InterPro" id="IPR015424">
    <property type="entry name" value="PyrdxlP-dep_Trfase"/>
</dbReference>
<protein>
    <submittedName>
        <fullName evidence="3">Putative cysteine desulfurase family protein</fullName>
    </submittedName>
</protein>
<dbReference type="InterPro" id="IPR015421">
    <property type="entry name" value="PyrdxlP-dep_Trfase_major"/>
</dbReference>
<dbReference type="PANTHER" id="PTHR43586:SF4">
    <property type="entry name" value="ISOPENICILLIN N EPIMERASE"/>
    <property type="match status" value="1"/>
</dbReference>
<proteinExistence type="predicted"/>